<sequence>MSLCSQQDDRNYKLIAKTDNAKNILQVLRAVNFRESATLFATANGLKVTVEEAKCLQANAFIQSELFQEYKIQEEVTFKVDLNVLVECLSIFGGSIFGGSSTPSLKMCYGGHGSPLILLLEEAGALTDCSICTLEADDTLDFNFCNSGVVNKVIMRSDCLKEIFSELDTSSDVLEIVMTPNPPYFRFSTIGSYGTNRTDISKDSDLIENFACTRTMTHQYKLALLRPLSKALMAAYKVSVRMDDRGFLCLQFMIKTEDNHVCFVEFFCCPEEEQAE</sequence>
<dbReference type="SUPFAM" id="SSF55979">
    <property type="entry name" value="DNA clamp"/>
    <property type="match status" value="2"/>
</dbReference>
<name>A0AAW0WDE4_CHEQU</name>
<dbReference type="GO" id="GO:0000077">
    <property type="term" value="P:DNA damage checkpoint signaling"/>
    <property type="evidence" value="ECO:0007669"/>
    <property type="project" value="InterPro"/>
</dbReference>
<dbReference type="InterPro" id="IPR003021">
    <property type="entry name" value="Rad1_Rec1_Rad17"/>
</dbReference>
<dbReference type="InterPro" id="IPR046938">
    <property type="entry name" value="DNA_clamp_sf"/>
</dbReference>
<dbReference type="CDD" id="cd00577">
    <property type="entry name" value="PCNA"/>
    <property type="match status" value="1"/>
</dbReference>
<dbReference type="PRINTS" id="PR01245">
    <property type="entry name" value="RAD1REC1"/>
</dbReference>
<dbReference type="PANTHER" id="PTHR10870">
    <property type="entry name" value="CELL CYCLE CHECKPOINT PROTEIN RAD1"/>
    <property type="match status" value="1"/>
</dbReference>
<evidence type="ECO:0000256" key="4">
    <source>
        <dbReference type="ARBA" id="ARBA00023204"/>
    </source>
</evidence>
<dbReference type="Pfam" id="PF02144">
    <property type="entry name" value="Rad1"/>
    <property type="match status" value="1"/>
</dbReference>
<keyword evidence="4" id="KW-0234">DNA repair</keyword>
<protein>
    <recommendedName>
        <fullName evidence="8">Cell cycle checkpoint protein RAD1</fullName>
    </recommendedName>
</protein>
<dbReference type="GO" id="GO:0030896">
    <property type="term" value="C:checkpoint clamp complex"/>
    <property type="evidence" value="ECO:0007669"/>
    <property type="project" value="TreeGrafter"/>
</dbReference>
<dbReference type="InterPro" id="IPR003011">
    <property type="entry name" value="Cell_cycle_checkpoint_Rad1"/>
</dbReference>
<evidence type="ECO:0000313" key="6">
    <source>
        <dbReference type="EMBL" id="KAK8730052.1"/>
    </source>
</evidence>
<comment type="similarity">
    <text evidence="2">Belongs to the rad1 family.</text>
</comment>
<evidence type="ECO:0000256" key="3">
    <source>
        <dbReference type="ARBA" id="ARBA00022763"/>
    </source>
</evidence>
<dbReference type="AlphaFoldDB" id="A0AAW0WDE4"/>
<comment type="caution">
    <text evidence="6">The sequence shown here is derived from an EMBL/GenBank/DDBJ whole genome shotgun (WGS) entry which is preliminary data.</text>
</comment>
<keyword evidence="5" id="KW-0539">Nucleus</keyword>
<dbReference type="PANTHER" id="PTHR10870:SF0">
    <property type="entry name" value="CELL CYCLE CHECKPOINT PROTEIN RAD1"/>
    <property type="match status" value="1"/>
</dbReference>
<evidence type="ECO:0000256" key="1">
    <source>
        <dbReference type="ARBA" id="ARBA00004123"/>
    </source>
</evidence>
<dbReference type="Proteomes" id="UP001445076">
    <property type="component" value="Unassembled WGS sequence"/>
</dbReference>
<evidence type="ECO:0008006" key="8">
    <source>
        <dbReference type="Google" id="ProtNLM"/>
    </source>
</evidence>
<proteinExistence type="inferred from homology"/>
<organism evidence="6 7">
    <name type="scientific">Cherax quadricarinatus</name>
    <name type="common">Australian red claw crayfish</name>
    <dbReference type="NCBI Taxonomy" id="27406"/>
    <lineage>
        <taxon>Eukaryota</taxon>
        <taxon>Metazoa</taxon>
        <taxon>Ecdysozoa</taxon>
        <taxon>Arthropoda</taxon>
        <taxon>Crustacea</taxon>
        <taxon>Multicrustacea</taxon>
        <taxon>Malacostraca</taxon>
        <taxon>Eumalacostraca</taxon>
        <taxon>Eucarida</taxon>
        <taxon>Decapoda</taxon>
        <taxon>Pleocyemata</taxon>
        <taxon>Astacidea</taxon>
        <taxon>Parastacoidea</taxon>
        <taxon>Parastacidae</taxon>
        <taxon>Cherax</taxon>
    </lineage>
</organism>
<evidence type="ECO:0000256" key="2">
    <source>
        <dbReference type="ARBA" id="ARBA00010991"/>
    </source>
</evidence>
<comment type="subcellular location">
    <subcellularLocation>
        <location evidence="1">Nucleus</location>
    </subcellularLocation>
</comment>
<keyword evidence="7" id="KW-1185">Reference proteome</keyword>
<keyword evidence="3" id="KW-0227">DNA damage</keyword>
<reference evidence="6 7" key="1">
    <citation type="journal article" date="2024" name="BMC Genomics">
        <title>Genome assembly of redclaw crayfish (Cherax quadricarinatus) provides insights into its immune adaptation and hypoxia tolerance.</title>
        <authorList>
            <person name="Liu Z."/>
            <person name="Zheng J."/>
            <person name="Li H."/>
            <person name="Fang K."/>
            <person name="Wang S."/>
            <person name="He J."/>
            <person name="Zhou D."/>
            <person name="Weng S."/>
            <person name="Chi M."/>
            <person name="Gu Z."/>
            <person name="He J."/>
            <person name="Li F."/>
            <person name="Wang M."/>
        </authorList>
    </citation>
    <scope>NUCLEOTIDE SEQUENCE [LARGE SCALE GENOMIC DNA]</scope>
    <source>
        <strain evidence="6">ZL_2023a</strain>
    </source>
</reference>
<evidence type="ECO:0000313" key="7">
    <source>
        <dbReference type="Proteomes" id="UP001445076"/>
    </source>
</evidence>
<evidence type="ECO:0000256" key="5">
    <source>
        <dbReference type="ARBA" id="ARBA00023242"/>
    </source>
</evidence>
<accession>A0AAW0WDE4</accession>
<gene>
    <name evidence="6" type="ORF">OTU49_008439</name>
</gene>
<dbReference type="PRINTS" id="PR01246">
    <property type="entry name" value="RAD1REPAIR"/>
</dbReference>
<dbReference type="GO" id="GO:0006281">
    <property type="term" value="P:DNA repair"/>
    <property type="evidence" value="ECO:0007669"/>
    <property type="project" value="UniProtKB-KW"/>
</dbReference>
<dbReference type="EMBL" id="JARKIK010000066">
    <property type="protein sequence ID" value="KAK8730052.1"/>
    <property type="molecule type" value="Genomic_DNA"/>
</dbReference>
<dbReference type="Gene3D" id="3.70.10.10">
    <property type="match status" value="1"/>
</dbReference>